<organism evidence="1 2">
    <name type="scientific">Leptospira adleri</name>
    <dbReference type="NCBI Taxonomy" id="2023186"/>
    <lineage>
        <taxon>Bacteria</taxon>
        <taxon>Pseudomonadati</taxon>
        <taxon>Spirochaetota</taxon>
        <taxon>Spirochaetia</taxon>
        <taxon>Leptospirales</taxon>
        <taxon>Leptospiraceae</taxon>
        <taxon>Leptospira</taxon>
    </lineage>
</organism>
<evidence type="ECO:0000313" key="2">
    <source>
        <dbReference type="Proteomes" id="UP000232149"/>
    </source>
</evidence>
<reference evidence="1 2" key="1">
    <citation type="submission" date="2017-07" db="EMBL/GenBank/DDBJ databases">
        <title>Leptospira spp. isolated from tropical soils.</title>
        <authorList>
            <person name="Thibeaux R."/>
            <person name="Iraola G."/>
            <person name="Ferres I."/>
            <person name="Bierque E."/>
            <person name="Girault D."/>
            <person name="Soupe-Gilbert M.-E."/>
            <person name="Picardeau M."/>
            <person name="Goarant C."/>
        </authorList>
    </citation>
    <scope>NUCLEOTIDE SEQUENCE [LARGE SCALE GENOMIC DNA]</scope>
    <source>
        <strain evidence="1 2">FH2-B-D1</strain>
    </source>
</reference>
<proteinExistence type="predicted"/>
<name>A0ABX4P189_9LEPT</name>
<keyword evidence="2" id="KW-1185">Reference proteome</keyword>
<gene>
    <name evidence="1" type="ORF">CH376_06070</name>
</gene>
<evidence type="ECO:0000313" key="1">
    <source>
        <dbReference type="EMBL" id="PJZ62870.1"/>
    </source>
</evidence>
<dbReference type="Proteomes" id="UP000232149">
    <property type="component" value="Unassembled WGS sequence"/>
</dbReference>
<sequence length="81" mass="9529">MKFSTVKIYGFVCKFFRNSLFWKKNFLQRIKMISFQVEGKNVSLFMNLVSTNESRLSILKLLRINKKGDDFSSPLLNQISD</sequence>
<accession>A0ABX4P189</accession>
<dbReference type="EMBL" id="NPDU01000011">
    <property type="protein sequence ID" value="PJZ62870.1"/>
    <property type="molecule type" value="Genomic_DNA"/>
</dbReference>
<comment type="caution">
    <text evidence="1">The sequence shown here is derived from an EMBL/GenBank/DDBJ whole genome shotgun (WGS) entry which is preliminary data.</text>
</comment>
<protein>
    <submittedName>
        <fullName evidence="1">Uncharacterized protein</fullName>
    </submittedName>
</protein>